<evidence type="ECO:0000313" key="3">
    <source>
        <dbReference type="Proteomes" id="UP000053144"/>
    </source>
</evidence>
<feature type="region of interest" description="Disordered" evidence="1">
    <location>
        <begin position="130"/>
        <end position="155"/>
    </location>
</feature>
<dbReference type="EMBL" id="CM003381">
    <property type="protein sequence ID" value="KOM57646.1"/>
    <property type="molecule type" value="Genomic_DNA"/>
</dbReference>
<dbReference type="Proteomes" id="UP000053144">
    <property type="component" value="Chromosome 11"/>
</dbReference>
<evidence type="ECO:0000313" key="2">
    <source>
        <dbReference type="EMBL" id="KOM57646.1"/>
    </source>
</evidence>
<accession>A0A0L9VRE6</accession>
<protein>
    <submittedName>
        <fullName evidence="2">Uncharacterized protein</fullName>
    </submittedName>
</protein>
<reference evidence="3" key="1">
    <citation type="journal article" date="2015" name="Proc. Natl. Acad. Sci. U.S.A.">
        <title>Genome sequencing of adzuki bean (Vigna angularis) provides insight into high starch and low fat accumulation and domestication.</title>
        <authorList>
            <person name="Yang K."/>
            <person name="Tian Z."/>
            <person name="Chen C."/>
            <person name="Luo L."/>
            <person name="Zhao B."/>
            <person name="Wang Z."/>
            <person name="Yu L."/>
            <person name="Li Y."/>
            <person name="Sun Y."/>
            <person name="Li W."/>
            <person name="Chen Y."/>
            <person name="Li Y."/>
            <person name="Zhang Y."/>
            <person name="Ai D."/>
            <person name="Zhao J."/>
            <person name="Shang C."/>
            <person name="Ma Y."/>
            <person name="Wu B."/>
            <person name="Wang M."/>
            <person name="Gao L."/>
            <person name="Sun D."/>
            <person name="Zhang P."/>
            <person name="Guo F."/>
            <person name="Wang W."/>
            <person name="Li Y."/>
            <person name="Wang J."/>
            <person name="Varshney R.K."/>
            <person name="Wang J."/>
            <person name="Ling H.Q."/>
            <person name="Wan P."/>
        </authorList>
    </citation>
    <scope>NUCLEOTIDE SEQUENCE</scope>
    <source>
        <strain evidence="3">cv. Jingnong 6</strain>
    </source>
</reference>
<sequence>MNQSQFGQLAGQQQWQQQPSISERWAKIDDTLQQFIQMFESRHNNTQEAGRRLEEQCRFIIQKLDYLKDNMNPREECTIVVTESGKMALMISYFLGNNGQMAAAEMISGLYDPPEIRHRMSMDEFRARMAWPKDPSHTEGGAAGGAADEDEDLDE</sequence>
<name>A0A0L9VRE6_PHAAN</name>
<dbReference type="Gramene" id="KOM57646">
    <property type="protein sequence ID" value="KOM57646"/>
    <property type="gene ID" value="LR48_Vigan11g067900"/>
</dbReference>
<gene>
    <name evidence="2" type="ORF">LR48_Vigan11g067900</name>
</gene>
<proteinExistence type="predicted"/>
<evidence type="ECO:0000256" key="1">
    <source>
        <dbReference type="SAM" id="MobiDB-lite"/>
    </source>
</evidence>
<dbReference type="AlphaFoldDB" id="A0A0L9VRE6"/>
<organism evidence="2 3">
    <name type="scientific">Phaseolus angularis</name>
    <name type="common">Azuki bean</name>
    <name type="synonym">Vigna angularis</name>
    <dbReference type="NCBI Taxonomy" id="3914"/>
    <lineage>
        <taxon>Eukaryota</taxon>
        <taxon>Viridiplantae</taxon>
        <taxon>Streptophyta</taxon>
        <taxon>Embryophyta</taxon>
        <taxon>Tracheophyta</taxon>
        <taxon>Spermatophyta</taxon>
        <taxon>Magnoliopsida</taxon>
        <taxon>eudicotyledons</taxon>
        <taxon>Gunneridae</taxon>
        <taxon>Pentapetalae</taxon>
        <taxon>rosids</taxon>
        <taxon>fabids</taxon>
        <taxon>Fabales</taxon>
        <taxon>Fabaceae</taxon>
        <taxon>Papilionoideae</taxon>
        <taxon>50 kb inversion clade</taxon>
        <taxon>NPAAA clade</taxon>
        <taxon>indigoferoid/millettioid clade</taxon>
        <taxon>Phaseoleae</taxon>
        <taxon>Vigna</taxon>
    </lineage>
</organism>